<keyword evidence="2" id="KW-1185">Reference proteome</keyword>
<sequence>MHPGALGYPRSRWLDADHRGMNKFCAADDPNMSKSISVPSRPVKATIVRPSLGIPVTQHFVGREYTLERVHHLPWTPSRPDSPNIVSIYAAGGMGKTQTAMAYLQSYGERFGAILEVDGTSNVTCCASFQRIRELLAKDDPVVAQEYLEWKWAKSNTTFQNEVESECVMDYRLVKGWLWRRQDVPWLLLFDNVDDLESFDVRDFFPCDVQELQREDSRALFLKQLSLELPSGSSAMKLLDSVLDKLGDMPLAIAQASAYISRRLLIFRGTQHKILQRLEEELTTYETAFLEQLEKQSAFALRGYRNDSIFTTWEVSFQTIESQDRAAAELLQLMGFLNRRDLDPKILRYAVLPTHTLALFSMHPQIHAWVRSRLARPMQIYYSTQAMRLVEAGWVLGVNPRSQTENIFESVKEYFSTATLEENALHLNPDALRAKTWPEWLETFIQKMMLLWGILDDAVLSLTRLLMPPHSRLVAVPWRYSYTLGDRVDHLGLVQWSYQEACSRLHYRHPFSLKIVGSYANILLGEDEFLPRLAEAWYTWLAEVRARMYGPEHSSTAGALLGIAKLLMFDERYKEADVLFSKALTFCTKALGFEDKLTQNVFRPKRRLLSYWADRTAALSFVQDLYQSGHLCCVLEGFPLAEVFGVVFYQAFGLNSTLFELYERDPRDCAVIAPALMHFQWTDLVPDASAVTCNFSLPGWCQCLHIWDDLLSSRWTENPTPCDSPGYENATWGPYGGCQGDEHQARGLSEKCDIWIQQELAGDESMDAAQLLLNVLQGLAADSYHISRSTRSSGFDSWAWIQDTGFDIVIRQLDAGECELAGELATALYELTFPRDACFAFLVAQSSACQGALEESCKWYQEAGVASETAQVTCNVRFSGVQLNTCMLSVAHWVQGIYHWLSGNFTHGQEHVLSALKAGELFDFEAELILYDLQMARQHFGISGDELRVITFEMVFEGVYSPFIHYQTGHLESGNWAWTTVYDELLSLYGSDTARDWNDCFGTGNFSNPCKRFKNIRVYSTSDASQEYAWEIFTNLTGIWWRSFFVAVRFPLYMEPKPGSVYSRLRPL</sequence>
<protein>
    <recommendedName>
        <fullName evidence="3">NB-ARC domain-containing protein</fullName>
    </recommendedName>
</protein>
<dbReference type="InterPro" id="IPR027417">
    <property type="entry name" value="P-loop_NTPase"/>
</dbReference>
<dbReference type="Proteomes" id="UP000053789">
    <property type="component" value="Unassembled WGS sequence"/>
</dbReference>
<dbReference type="EMBL" id="KN846984">
    <property type="protein sequence ID" value="KIW95644.1"/>
    <property type="molecule type" value="Genomic_DNA"/>
</dbReference>
<accession>A0A0D2IFU9</accession>
<dbReference type="InterPro" id="IPR011990">
    <property type="entry name" value="TPR-like_helical_dom_sf"/>
</dbReference>
<dbReference type="PANTHER" id="PTHR35205:SF1">
    <property type="entry name" value="ZU5 DOMAIN-CONTAINING PROTEIN"/>
    <property type="match status" value="1"/>
</dbReference>
<dbReference type="Gene3D" id="3.40.50.300">
    <property type="entry name" value="P-loop containing nucleotide triphosphate hydrolases"/>
    <property type="match status" value="1"/>
</dbReference>
<name>A0A0D2IFU9_CLAB1</name>
<reference evidence="1" key="1">
    <citation type="submission" date="2015-01" db="EMBL/GenBank/DDBJ databases">
        <title>The Genome Sequence of Cladophialophora bantiana CBS 173.52.</title>
        <authorList>
            <consortium name="The Broad Institute Genomics Platform"/>
            <person name="Cuomo C."/>
            <person name="de Hoog S."/>
            <person name="Gorbushina A."/>
            <person name="Stielow B."/>
            <person name="Teixiera M."/>
            <person name="Abouelleil A."/>
            <person name="Chapman S.B."/>
            <person name="Priest M."/>
            <person name="Young S.K."/>
            <person name="Wortman J."/>
            <person name="Nusbaum C."/>
            <person name="Birren B."/>
        </authorList>
    </citation>
    <scope>NUCLEOTIDE SEQUENCE [LARGE SCALE GENOMIC DNA]</scope>
    <source>
        <strain evidence="1">CBS 173.52</strain>
    </source>
</reference>
<organism evidence="1 2">
    <name type="scientific">Cladophialophora bantiana (strain ATCC 10958 / CBS 173.52 / CDC B-1940 / NIH 8579)</name>
    <name type="common">Xylohypha bantiana</name>
    <dbReference type="NCBI Taxonomy" id="1442370"/>
    <lineage>
        <taxon>Eukaryota</taxon>
        <taxon>Fungi</taxon>
        <taxon>Dikarya</taxon>
        <taxon>Ascomycota</taxon>
        <taxon>Pezizomycotina</taxon>
        <taxon>Eurotiomycetes</taxon>
        <taxon>Chaetothyriomycetidae</taxon>
        <taxon>Chaetothyriales</taxon>
        <taxon>Herpotrichiellaceae</taxon>
        <taxon>Cladophialophora</taxon>
    </lineage>
</organism>
<dbReference type="SUPFAM" id="SSF52540">
    <property type="entry name" value="P-loop containing nucleoside triphosphate hydrolases"/>
    <property type="match status" value="1"/>
</dbReference>
<dbReference type="GeneID" id="27697157"/>
<dbReference type="PANTHER" id="PTHR35205">
    <property type="entry name" value="NB-ARC AND TPR DOMAIN PROTEIN"/>
    <property type="match status" value="1"/>
</dbReference>
<gene>
    <name evidence="1" type="ORF">Z519_04229</name>
</gene>
<dbReference type="AlphaFoldDB" id="A0A0D2IFU9"/>
<evidence type="ECO:0008006" key="3">
    <source>
        <dbReference type="Google" id="ProtNLM"/>
    </source>
</evidence>
<evidence type="ECO:0000313" key="1">
    <source>
        <dbReference type="EMBL" id="KIW95644.1"/>
    </source>
</evidence>
<dbReference type="HOGENOM" id="CLU_288026_0_0_1"/>
<dbReference type="Gene3D" id="1.25.40.10">
    <property type="entry name" value="Tetratricopeptide repeat domain"/>
    <property type="match status" value="1"/>
</dbReference>
<dbReference type="VEuPathDB" id="FungiDB:Z519_04229"/>
<proteinExistence type="predicted"/>
<dbReference type="OrthoDB" id="5086500at2759"/>
<dbReference type="RefSeq" id="XP_016622313.1">
    <property type="nucleotide sequence ID" value="XM_016761975.1"/>
</dbReference>
<evidence type="ECO:0000313" key="2">
    <source>
        <dbReference type="Proteomes" id="UP000053789"/>
    </source>
</evidence>